<dbReference type="SUPFAM" id="SSF52540">
    <property type="entry name" value="P-loop containing nucleoside triphosphate hydrolases"/>
    <property type="match status" value="1"/>
</dbReference>
<evidence type="ECO:0000259" key="3">
    <source>
        <dbReference type="Pfam" id="PF00931"/>
    </source>
</evidence>
<accession>A0A7I8KZL0</accession>
<dbReference type="PANTHER" id="PTHR36766:SF70">
    <property type="entry name" value="DISEASE RESISTANCE PROTEIN RGA4"/>
    <property type="match status" value="1"/>
</dbReference>
<dbReference type="InterPro" id="IPR042197">
    <property type="entry name" value="Apaf_helical"/>
</dbReference>
<dbReference type="GO" id="GO:0043531">
    <property type="term" value="F:ADP binding"/>
    <property type="evidence" value="ECO:0007669"/>
    <property type="project" value="InterPro"/>
</dbReference>
<evidence type="ECO:0000256" key="1">
    <source>
        <dbReference type="ARBA" id="ARBA00022737"/>
    </source>
</evidence>
<evidence type="ECO:0000259" key="5">
    <source>
        <dbReference type="Pfam" id="PF23598"/>
    </source>
</evidence>
<proteinExistence type="predicted"/>
<dbReference type="InterPro" id="IPR032675">
    <property type="entry name" value="LRR_dom_sf"/>
</dbReference>
<keyword evidence="7" id="KW-1185">Reference proteome</keyword>
<evidence type="ECO:0000313" key="6">
    <source>
        <dbReference type="EMBL" id="CAA7402756.1"/>
    </source>
</evidence>
<dbReference type="Pfam" id="PF23598">
    <property type="entry name" value="LRR_14"/>
    <property type="match status" value="1"/>
</dbReference>
<dbReference type="EMBL" id="LR746272">
    <property type="protein sequence ID" value="CAA7402756.1"/>
    <property type="molecule type" value="Genomic_DNA"/>
</dbReference>
<dbReference type="Gene3D" id="1.10.10.10">
    <property type="entry name" value="Winged helix-like DNA-binding domain superfamily/Winged helix DNA-binding domain"/>
    <property type="match status" value="1"/>
</dbReference>
<sequence length="826" mass="92654">MGGIGKTTLAKITFNDRFIEASFHIKIWICVSKYFKKIRILKEIIAQAGGNPQDGDSKEQLVSILSSLIKDKKIFLVLDAVWTTEVWEELLREPVQGAAVGTRVLITTHLESAARQLGASHIHPAERMTDLEGFSLLFKMVFRNGEEEQWEALKDVGVKIAERCKGVPLAIKTIGGVLQCKDKNARAWEEILEDQVWSTSIFLKEDENVTKSLYLSYRDLPSSIKQCLLYLSLFPQDFVFDRLNVVQYWVAEGFLKSEGTFSMEEFGMYHFDELADRGFLQPEESSIAMAALCKMPDIVRSLCQHLTEGECLFGDMPRPKGRSGNLRRLSMADCDFPVDLHLLKREQRLRTLLICRNPYGGVVLKQDVIEALAYLRVLDISETPTEELPHSIAKLRHLRYLNVSGTPIRALPDSIGNLKSLQFLLLKNCKNISSLPDGITQLRNLRSLQINEVPGIEQMPKGIGELHQLQDLNEFIVDMGEGSLRELGPLLQLRQLVITKLERVSERTQARSALLENKTSMTCISFQWSFPPVDTTTVAQIMNMSDVFDELCPSTSLQILSVVGYLGLTLPRWMWPSSSSSVSAIHNVTLITMSSCINFSQLPPLGLLPHLKTLVIKGCSQLVTIGTELANPSVSPHPSSSTSSSTADGGSTAVLFPKLEFFTLLEMPNLETWSWKTDNGTSMMAFPSLKVLYLGGCPKLRCIPDISSRQLEQIYVLNCPSILEVGSFRATEKLHVRDDSSEHLPPWLEYVCVDPTDEVLSLLLEVKLSPLRRMLQQREAGGNDPDGGWNVFKRFPQAYVVATDDETMFLFYSKDKSLVQTNVQVA</sequence>
<dbReference type="Gene3D" id="3.80.10.10">
    <property type="entry name" value="Ribonuclease Inhibitor"/>
    <property type="match status" value="1"/>
</dbReference>
<keyword evidence="2" id="KW-0611">Plant defense</keyword>
<reference evidence="6" key="1">
    <citation type="submission" date="2020-02" db="EMBL/GenBank/DDBJ databases">
        <authorList>
            <person name="Scholz U."/>
            <person name="Mascher M."/>
            <person name="Fiebig A."/>
        </authorList>
    </citation>
    <scope>NUCLEOTIDE SEQUENCE</scope>
</reference>
<dbReference type="SUPFAM" id="SSF52058">
    <property type="entry name" value="L domain-like"/>
    <property type="match status" value="1"/>
</dbReference>
<dbReference type="Gene3D" id="1.10.8.430">
    <property type="entry name" value="Helical domain of apoptotic protease-activating factors"/>
    <property type="match status" value="1"/>
</dbReference>
<evidence type="ECO:0000256" key="2">
    <source>
        <dbReference type="ARBA" id="ARBA00022821"/>
    </source>
</evidence>
<protein>
    <submittedName>
        <fullName evidence="6">Uncharacterized protein</fullName>
    </submittedName>
</protein>
<gene>
    <name evidence="6" type="ORF">SI8410_09013434</name>
</gene>
<dbReference type="GO" id="GO:0042742">
    <property type="term" value="P:defense response to bacterium"/>
    <property type="evidence" value="ECO:0007669"/>
    <property type="project" value="UniProtKB-ARBA"/>
</dbReference>
<dbReference type="InterPro" id="IPR027417">
    <property type="entry name" value="P-loop_NTPase"/>
</dbReference>
<feature type="domain" description="Disease resistance protein winged helix" evidence="4">
    <location>
        <begin position="233"/>
        <end position="302"/>
    </location>
</feature>
<feature type="domain" description="NB-ARC" evidence="3">
    <location>
        <begin position="1"/>
        <end position="144"/>
    </location>
</feature>
<dbReference type="Gene3D" id="3.40.50.300">
    <property type="entry name" value="P-loop containing nucleotide triphosphate hydrolases"/>
    <property type="match status" value="1"/>
</dbReference>
<dbReference type="InterPro" id="IPR058922">
    <property type="entry name" value="WHD_DRP"/>
</dbReference>
<dbReference type="InterPro" id="IPR036388">
    <property type="entry name" value="WH-like_DNA-bd_sf"/>
</dbReference>
<organism evidence="6 7">
    <name type="scientific">Spirodela intermedia</name>
    <name type="common">Intermediate duckweed</name>
    <dbReference type="NCBI Taxonomy" id="51605"/>
    <lineage>
        <taxon>Eukaryota</taxon>
        <taxon>Viridiplantae</taxon>
        <taxon>Streptophyta</taxon>
        <taxon>Embryophyta</taxon>
        <taxon>Tracheophyta</taxon>
        <taxon>Spermatophyta</taxon>
        <taxon>Magnoliopsida</taxon>
        <taxon>Liliopsida</taxon>
        <taxon>Araceae</taxon>
        <taxon>Lemnoideae</taxon>
        <taxon>Spirodela</taxon>
    </lineage>
</organism>
<dbReference type="InterPro" id="IPR055414">
    <property type="entry name" value="LRR_R13L4/SHOC2-like"/>
</dbReference>
<name>A0A7I8KZL0_SPIIN</name>
<dbReference type="PANTHER" id="PTHR36766">
    <property type="entry name" value="PLANT BROAD-SPECTRUM MILDEW RESISTANCE PROTEIN RPW8"/>
    <property type="match status" value="1"/>
</dbReference>
<dbReference type="InterPro" id="IPR002182">
    <property type="entry name" value="NB-ARC"/>
</dbReference>
<dbReference type="FunFam" id="1.10.10.10:FF:000322">
    <property type="entry name" value="Probable disease resistance protein At1g63360"/>
    <property type="match status" value="1"/>
</dbReference>
<evidence type="ECO:0000313" key="7">
    <source>
        <dbReference type="Proteomes" id="UP000663760"/>
    </source>
</evidence>
<keyword evidence="1" id="KW-0677">Repeat</keyword>
<dbReference type="PRINTS" id="PR00364">
    <property type="entry name" value="DISEASERSIST"/>
</dbReference>
<dbReference type="GO" id="GO:0009626">
    <property type="term" value="P:plant-type hypersensitive response"/>
    <property type="evidence" value="ECO:0007669"/>
    <property type="project" value="UniProtKB-ARBA"/>
</dbReference>
<dbReference type="GO" id="GO:0002758">
    <property type="term" value="P:innate immune response-activating signaling pathway"/>
    <property type="evidence" value="ECO:0007669"/>
    <property type="project" value="UniProtKB-ARBA"/>
</dbReference>
<dbReference type="Pfam" id="PF23559">
    <property type="entry name" value="WHD_DRP"/>
    <property type="match status" value="1"/>
</dbReference>
<dbReference type="Proteomes" id="UP000663760">
    <property type="component" value="Chromosome 9"/>
</dbReference>
<feature type="domain" description="Disease resistance R13L4/SHOC-2-like LRR" evidence="5">
    <location>
        <begin position="373"/>
        <end position="628"/>
    </location>
</feature>
<dbReference type="AlphaFoldDB" id="A0A7I8KZL0"/>
<dbReference type="OrthoDB" id="1050628at2759"/>
<dbReference type="Pfam" id="PF00931">
    <property type="entry name" value="NB-ARC"/>
    <property type="match status" value="1"/>
</dbReference>
<evidence type="ECO:0000259" key="4">
    <source>
        <dbReference type="Pfam" id="PF23559"/>
    </source>
</evidence>